<evidence type="ECO:0008006" key="3">
    <source>
        <dbReference type="Google" id="ProtNLM"/>
    </source>
</evidence>
<evidence type="ECO:0000313" key="2">
    <source>
        <dbReference type="Proteomes" id="UP000195402"/>
    </source>
</evidence>
<keyword evidence="2" id="KW-1185">Reference proteome</keyword>
<reference evidence="1 2" key="1">
    <citation type="journal article" date="2017" name="Mol. Plant">
        <title>The Genome of Medicinal Plant Macleaya cordata Provides New Insights into Benzylisoquinoline Alkaloids Metabolism.</title>
        <authorList>
            <person name="Liu X."/>
            <person name="Liu Y."/>
            <person name="Huang P."/>
            <person name="Ma Y."/>
            <person name="Qing Z."/>
            <person name="Tang Q."/>
            <person name="Cao H."/>
            <person name="Cheng P."/>
            <person name="Zheng Y."/>
            <person name="Yuan Z."/>
            <person name="Zhou Y."/>
            <person name="Liu J."/>
            <person name="Tang Z."/>
            <person name="Zhuo Y."/>
            <person name="Zhang Y."/>
            <person name="Yu L."/>
            <person name="Huang J."/>
            <person name="Yang P."/>
            <person name="Peng Q."/>
            <person name="Zhang J."/>
            <person name="Jiang W."/>
            <person name="Zhang Z."/>
            <person name="Lin K."/>
            <person name="Ro D.K."/>
            <person name="Chen X."/>
            <person name="Xiong X."/>
            <person name="Shang Y."/>
            <person name="Huang S."/>
            <person name="Zeng J."/>
        </authorList>
    </citation>
    <scope>NUCLEOTIDE SEQUENCE [LARGE SCALE GENOMIC DNA]</scope>
    <source>
        <strain evidence="2">cv. BLH2017</strain>
        <tissue evidence="1">Root</tissue>
    </source>
</reference>
<proteinExistence type="predicted"/>
<dbReference type="Proteomes" id="UP000195402">
    <property type="component" value="Unassembled WGS sequence"/>
</dbReference>
<dbReference type="AlphaFoldDB" id="A0A200R9J4"/>
<organism evidence="1 2">
    <name type="scientific">Macleaya cordata</name>
    <name type="common">Five-seeded plume-poppy</name>
    <name type="synonym">Bocconia cordata</name>
    <dbReference type="NCBI Taxonomy" id="56857"/>
    <lineage>
        <taxon>Eukaryota</taxon>
        <taxon>Viridiplantae</taxon>
        <taxon>Streptophyta</taxon>
        <taxon>Embryophyta</taxon>
        <taxon>Tracheophyta</taxon>
        <taxon>Spermatophyta</taxon>
        <taxon>Magnoliopsida</taxon>
        <taxon>Ranunculales</taxon>
        <taxon>Papaveraceae</taxon>
        <taxon>Papaveroideae</taxon>
        <taxon>Macleaya</taxon>
    </lineage>
</organism>
<accession>A0A200R9J4</accession>
<evidence type="ECO:0000313" key="1">
    <source>
        <dbReference type="EMBL" id="OVA19404.1"/>
    </source>
</evidence>
<dbReference type="EMBL" id="MVGT01000187">
    <property type="protein sequence ID" value="OVA19404.1"/>
    <property type="molecule type" value="Genomic_DNA"/>
</dbReference>
<protein>
    <recommendedName>
        <fullName evidence="3">SHSP domain-containing protein</fullName>
    </recommendedName>
</protein>
<dbReference type="CDD" id="cd06464">
    <property type="entry name" value="ACD_sHsps-like"/>
    <property type="match status" value="1"/>
</dbReference>
<comment type="caution">
    <text evidence="1">The sequence shown here is derived from an EMBL/GenBank/DDBJ whole genome shotgun (WGS) entry which is preliminary data.</text>
</comment>
<gene>
    <name evidence="1" type="ORF">BVC80_9055g38</name>
</gene>
<dbReference type="InParanoid" id="A0A200R9J4"/>
<sequence length="64" mass="7139">MVRLRSFLISMDPAVISSLVLPEDAITDDISARWHDDVLTVTVKNFMPPAKSSNTKVVKIKLVE</sequence>
<name>A0A200R9J4_MACCD</name>